<protein>
    <submittedName>
        <fullName evidence="2">Uncharacterized protein</fullName>
    </submittedName>
</protein>
<feature type="compositionally biased region" description="Polar residues" evidence="1">
    <location>
        <begin position="524"/>
        <end position="535"/>
    </location>
</feature>
<feature type="compositionally biased region" description="Low complexity" evidence="1">
    <location>
        <begin position="112"/>
        <end position="128"/>
    </location>
</feature>
<feature type="compositionally biased region" description="Polar residues" evidence="1">
    <location>
        <begin position="209"/>
        <end position="228"/>
    </location>
</feature>
<feature type="compositionally biased region" description="Low complexity" evidence="1">
    <location>
        <begin position="375"/>
        <end position="385"/>
    </location>
</feature>
<dbReference type="AlphaFoldDB" id="A0A9P4W959"/>
<evidence type="ECO:0000313" key="3">
    <source>
        <dbReference type="Proteomes" id="UP000801428"/>
    </source>
</evidence>
<feature type="compositionally biased region" description="Low complexity" evidence="1">
    <location>
        <begin position="185"/>
        <end position="199"/>
    </location>
</feature>
<dbReference type="EMBL" id="SWKU01000016">
    <property type="protein sequence ID" value="KAF2999818.1"/>
    <property type="molecule type" value="Genomic_DNA"/>
</dbReference>
<sequence length="599" mass="66071">MCRVDERVYVRADGHRSVFQDSFMCDRGKRRGRVCHDAEVRRTEYPDPTSSPIASSPLTPNGPRTRRFSTSSRPSTRDGPITSLTPEIHIEIGSSKKGKTKMNITTGKTKRASGGSSSAYDSPSSEASHTVRTGFPDISPPPLNRGGLQPSSAHYRNPSSDESISGSSRVTHTYRTSEGYDGYDTPSLATGTTATSSATRPIIHDQRRATSSTNSTRGHAGSPSSSYRTAEVRPSGLYMGDSDYSRSSSTYAPEITGRDQYRQERRDEKKRQQQEAIDAEVAASLIREENTKQVRFDTGRANPSKVERAHATSNTPKVRQPDDRREPRRQEARREAAEAAAQETAAREAAAAKRSKPSTTVPKPTRRGSVRKTSAQAAEQAQLLAVEREQMHRERIRVDALEREERAAQESAFLPGRNPPGPQPTLQELQQDREYYNPRGNGTPRAPQPPVPAPQPPIIRRPSQVNQPRPTTLRRPSFGTQESAAPPQRQTRGPPPLSSYWNSGAAQANGLPSARPERRPSSSHGSNPFTPTTSAADPWDSRTMRDALPSARGAQVGYNLPPQQATQRMQQAVSQGSYPSAFDSDSEEDQRRRYDPRKR</sequence>
<name>A0A9P4W959_CURKU</name>
<dbReference type="OrthoDB" id="3937441at2759"/>
<feature type="region of interest" description="Disordered" evidence="1">
    <location>
        <begin position="39"/>
        <end position="599"/>
    </location>
</feature>
<organism evidence="2 3">
    <name type="scientific">Curvularia kusanoi</name>
    <name type="common">Cochliobolus kusanoi</name>
    <dbReference type="NCBI Taxonomy" id="90978"/>
    <lineage>
        <taxon>Eukaryota</taxon>
        <taxon>Fungi</taxon>
        <taxon>Dikarya</taxon>
        <taxon>Ascomycota</taxon>
        <taxon>Pezizomycotina</taxon>
        <taxon>Dothideomycetes</taxon>
        <taxon>Pleosporomycetidae</taxon>
        <taxon>Pleosporales</taxon>
        <taxon>Pleosporineae</taxon>
        <taxon>Pleosporaceae</taxon>
        <taxon>Curvularia</taxon>
    </lineage>
</organism>
<feature type="compositionally biased region" description="Polar residues" evidence="1">
    <location>
        <begin position="478"/>
        <end position="491"/>
    </location>
</feature>
<reference evidence="2" key="1">
    <citation type="submission" date="2019-04" db="EMBL/GenBank/DDBJ databases">
        <title>Sequencing of skin fungus with MAO and IRED activity.</title>
        <authorList>
            <person name="Marsaioli A.J."/>
            <person name="Bonatto J.M.C."/>
            <person name="Reis Junior O."/>
        </authorList>
    </citation>
    <scope>NUCLEOTIDE SEQUENCE</scope>
    <source>
        <strain evidence="2">30M1</strain>
    </source>
</reference>
<feature type="compositionally biased region" description="Polar residues" evidence="1">
    <location>
        <begin position="48"/>
        <end position="59"/>
    </location>
</feature>
<feature type="compositionally biased region" description="Basic and acidic residues" evidence="1">
    <location>
        <begin position="256"/>
        <end position="273"/>
    </location>
</feature>
<accession>A0A9P4W959</accession>
<proteinExistence type="predicted"/>
<feature type="compositionally biased region" description="Pro residues" evidence="1">
    <location>
        <begin position="446"/>
        <end position="459"/>
    </location>
</feature>
<evidence type="ECO:0000256" key="1">
    <source>
        <dbReference type="SAM" id="MobiDB-lite"/>
    </source>
</evidence>
<feature type="compositionally biased region" description="Basic and acidic residues" evidence="1">
    <location>
        <begin position="286"/>
        <end position="298"/>
    </location>
</feature>
<feature type="compositionally biased region" description="Polar residues" evidence="1">
    <location>
        <begin position="149"/>
        <end position="176"/>
    </location>
</feature>
<feature type="compositionally biased region" description="Low complexity" evidence="1">
    <location>
        <begin position="338"/>
        <end position="349"/>
    </location>
</feature>
<gene>
    <name evidence="2" type="ORF">E8E13_006774</name>
</gene>
<feature type="compositionally biased region" description="Basic and acidic residues" evidence="1">
    <location>
        <begin position="319"/>
        <end position="337"/>
    </location>
</feature>
<evidence type="ECO:0000313" key="2">
    <source>
        <dbReference type="EMBL" id="KAF2999818.1"/>
    </source>
</evidence>
<keyword evidence="3" id="KW-1185">Reference proteome</keyword>
<comment type="caution">
    <text evidence="2">The sequence shown here is derived from an EMBL/GenBank/DDBJ whole genome shotgun (WGS) entry which is preliminary data.</text>
</comment>
<feature type="compositionally biased region" description="Polar residues" evidence="1">
    <location>
        <begin position="561"/>
        <end position="578"/>
    </location>
</feature>
<dbReference type="Proteomes" id="UP000801428">
    <property type="component" value="Unassembled WGS sequence"/>
</dbReference>
<feature type="compositionally biased region" description="Basic and acidic residues" evidence="1">
    <location>
        <begin position="386"/>
        <end position="408"/>
    </location>
</feature>